<dbReference type="InterPro" id="IPR021109">
    <property type="entry name" value="Peptidase_aspartic_dom_sf"/>
</dbReference>
<dbReference type="InterPro" id="IPR001461">
    <property type="entry name" value="Aspartic_peptidase_A1"/>
</dbReference>
<comment type="caution">
    <text evidence="10">The sequence shown here is derived from an EMBL/GenBank/DDBJ whole genome shotgun (WGS) entry which is preliminary data.</text>
</comment>
<name>A0A0L6UM23_9BASI</name>
<reference evidence="10 11" key="1">
    <citation type="submission" date="2015-08" db="EMBL/GenBank/DDBJ databases">
        <title>Next Generation Sequencing and Analysis of the Genome of Puccinia sorghi L Schw, the Causal Agent of Maize Common Rust.</title>
        <authorList>
            <person name="Rochi L."/>
            <person name="Burguener G."/>
            <person name="Darino M."/>
            <person name="Turjanski A."/>
            <person name="Kreff E."/>
            <person name="Dieguez M.J."/>
            <person name="Sacco F."/>
        </authorList>
    </citation>
    <scope>NUCLEOTIDE SEQUENCE [LARGE SCALE GENOMIC DNA]</scope>
    <source>
        <strain evidence="10 11">RO10H11247</strain>
    </source>
</reference>
<proteinExistence type="inferred from homology"/>
<feature type="chain" id="PRO_5005567890" description="Peptidase A1 domain-containing protein" evidence="8">
    <location>
        <begin position="17"/>
        <end position="544"/>
    </location>
</feature>
<dbReference type="SUPFAM" id="SSF50630">
    <property type="entry name" value="Acid proteases"/>
    <property type="match status" value="1"/>
</dbReference>
<feature type="signal peptide" evidence="8">
    <location>
        <begin position="1"/>
        <end position="16"/>
    </location>
</feature>
<evidence type="ECO:0000256" key="2">
    <source>
        <dbReference type="ARBA" id="ARBA00022670"/>
    </source>
</evidence>
<gene>
    <name evidence="10" type="ORF">VP01_508g7</name>
</gene>
<comment type="similarity">
    <text evidence="1 6">Belongs to the peptidase A1 family.</text>
</comment>
<dbReference type="GO" id="GO:0006508">
    <property type="term" value="P:proteolysis"/>
    <property type="evidence" value="ECO:0007669"/>
    <property type="project" value="UniProtKB-KW"/>
</dbReference>
<dbReference type="STRING" id="27349.A0A0L6UM23"/>
<keyword evidence="2 6" id="KW-0645">Protease</keyword>
<dbReference type="CDD" id="cd05471">
    <property type="entry name" value="pepsin_like"/>
    <property type="match status" value="1"/>
</dbReference>
<dbReference type="Pfam" id="PF00026">
    <property type="entry name" value="Asp"/>
    <property type="match status" value="1"/>
</dbReference>
<dbReference type="InterPro" id="IPR034164">
    <property type="entry name" value="Pepsin-like_dom"/>
</dbReference>
<evidence type="ECO:0000313" key="11">
    <source>
        <dbReference type="Proteomes" id="UP000037035"/>
    </source>
</evidence>
<evidence type="ECO:0000256" key="6">
    <source>
        <dbReference type="RuleBase" id="RU000454"/>
    </source>
</evidence>
<evidence type="ECO:0000256" key="5">
    <source>
        <dbReference type="PIRSR" id="PIRSR601461-1"/>
    </source>
</evidence>
<keyword evidence="3 6" id="KW-0064">Aspartyl protease</keyword>
<evidence type="ECO:0000313" key="10">
    <source>
        <dbReference type="EMBL" id="KNZ49322.1"/>
    </source>
</evidence>
<evidence type="ECO:0000256" key="3">
    <source>
        <dbReference type="ARBA" id="ARBA00022750"/>
    </source>
</evidence>
<protein>
    <recommendedName>
        <fullName evidence="9">Peptidase A1 domain-containing protein</fullName>
    </recommendedName>
</protein>
<dbReference type="FunFam" id="2.40.70.10:FF:000115">
    <property type="entry name" value="Lysosomal aspartic protease"/>
    <property type="match status" value="1"/>
</dbReference>
<dbReference type="AlphaFoldDB" id="A0A0L6UM23"/>
<accession>A0A0L6UM23</accession>
<dbReference type="GO" id="GO:0004190">
    <property type="term" value="F:aspartic-type endopeptidase activity"/>
    <property type="evidence" value="ECO:0007669"/>
    <property type="project" value="UniProtKB-KW"/>
</dbReference>
<evidence type="ECO:0000259" key="9">
    <source>
        <dbReference type="PROSITE" id="PS51767"/>
    </source>
</evidence>
<evidence type="ECO:0000256" key="1">
    <source>
        <dbReference type="ARBA" id="ARBA00007447"/>
    </source>
</evidence>
<keyword evidence="4 6" id="KW-0378">Hydrolase</keyword>
<evidence type="ECO:0000256" key="8">
    <source>
        <dbReference type="SAM" id="SignalP"/>
    </source>
</evidence>
<evidence type="ECO:0000256" key="7">
    <source>
        <dbReference type="SAM" id="MobiDB-lite"/>
    </source>
</evidence>
<dbReference type="Proteomes" id="UP000037035">
    <property type="component" value="Unassembled WGS sequence"/>
</dbReference>
<dbReference type="PROSITE" id="PS00141">
    <property type="entry name" value="ASP_PROTEASE"/>
    <property type="match status" value="1"/>
</dbReference>
<dbReference type="PANTHER" id="PTHR47966">
    <property type="entry name" value="BETA-SITE APP-CLEAVING ENZYME, ISOFORM A-RELATED"/>
    <property type="match status" value="1"/>
</dbReference>
<feature type="domain" description="Peptidase A1" evidence="9">
    <location>
        <begin position="207"/>
        <end position="531"/>
    </location>
</feature>
<feature type="compositionally biased region" description="Polar residues" evidence="7">
    <location>
        <begin position="174"/>
        <end position="183"/>
    </location>
</feature>
<feature type="active site" evidence="5">
    <location>
        <position position="423"/>
    </location>
</feature>
<feature type="region of interest" description="Disordered" evidence="7">
    <location>
        <begin position="165"/>
        <end position="185"/>
    </location>
</feature>
<keyword evidence="8" id="KW-0732">Signal</keyword>
<dbReference type="Gene3D" id="2.40.70.10">
    <property type="entry name" value="Acid Proteases"/>
    <property type="match status" value="2"/>
</dbReference>
<evidence type="ECO:0000256" key="4">
    <source>
        <dbReference type="ARBA" id="ARBA00022801"/>
    </source>
</evidence>
<dbReference type="PANTHER" id="PTHR47966:SF51">
    <property type="entry name" value="BETA-SITE APP-CLEAVING ENZYME, ISOFORM A-RELATED"/>
    <property type="match status" value="1"/>
</dbReference>
<sequence>MKALIYLLLASHAVYGQIAIQLHPKPSHISHQAPTVLARSRGIERVVDWSQLRNTARRATERYGGNEQKTLLLKHKPSRRWIASTILPIATPRILFKIDDKGTQTGDLSKGAAFAKLGMLRGSRYLRLRLGPSGKKIQSRARQLHSKNSTASQEIRAVASKQRNLRSHRKIASKNRTTGTQRSVDPLTHLSGTLLRDSVSGSGDIEFFGQIQVGTPPQEFMIDFDTGSSDMWIKDKTCKKNCGRNSSHNHTFYDYEKSSTSKDLSSPFQISYGVGGVSGSLHQDTVTISGYTVVGQAFGVCDVLSEDWPNDPADGVLGLAFESIATSHKKPWFYNAIAQNSKLNKTLDAEMFSFAMGRYATGSHVKSELFLGGQNQDKYNGEFQWVPLTSKTYWQIQLENVYCSNGKDEKFRVNIPSTAAIVDSGTTYIAAPAEQAKIFWGSIPNSQMKSGDGFYTFPCSQSVKMVFDFGNGVELSVNELDLNLGKVSPGSDRCVGAVFGSETGGNWILGLNLLHEKLLHYVRRNLGILEWDSRSQLIIDHRSI</sequence>
<organism evidence="10 11">
    <name type="scientific">Puccinia sorghi</name>
    <dbReference type="NCBI Taxonomy" id="27349"/>
    <lineage>
        <taxon>Eukaryota</taxon>
        <taxon>Fungi</taxon>
        <taxon>Dikarya</taxon>
        <taxon>Basidiomycota</taxon>
        <taxon>Pucciniomycotina</taxon>
        <taxon>Pucciniomycetes</taxon>
        <taxon>Pucciniales</taxon>
        <taxon>Pucciniaceae</taxon>
        <taxon>Puccinia</taxon>
    </lineage>
</organism>
<dbReference type="EMBL" id="LAVV01010264">
    <property type="protein sequence ID" value="KNZ49322.1"/>
    <property type="molecule type" value="Genomic_DNA"/>
</dbReference>
<dbReference type="InterPro" id="IPR001969">
    <property type="entry name" value="Aspartic_peptidase_AS"/>
</dbReference>
<feature type="active site" evidence="5">
    <location>
        <position position="225"/>
    </location>
</feature>
<keyword evidence="11" id="KW-1185">Reference proteome</keyword>
<dbReference type="VEuPathDB" id="FungiDB:VP01_508g7"/>
<dbReference type="PROSITE" id="PS51767">
    <property type="entry name" value="PEPTIDASE_A1"/>
    <property type="match status" value="1"/>
</dbReference>
<dbReference type="OrthoDB" id="15189at2759"/>
<dbReference type="InterPro" id="IPR033121">
    <property type="entry name" value="PEPTIDASE_A1"/>
</dbReference>
<dbReference type="PRINTS" id="PR00792">
    <property type="entry name" value="PEPSIN"/>
</dbReference>